<evidence type="ECO:0000256" key="1">
    <source>
        <dbReference type="ARBA" id="ARBA00004141"/>
    </source>
</evidence>
<keyword evidence="4 6" id="KW-0472">Membrane</keyword>
<dbReference type="AlphaFoldDB" id="A0AAN4ZF69"/>
<feature type="transmembrane region" description="Helical" evidence="6">
    <location>
        <begin position="181"/>
        <end position="205"/>
    </location>
</feature>
<name>A0AAN4ZF69_9BILA</name>
<feature type="transmembrane region" description="Helical" evidence="6">
    <location>
        <begin position="230"/>
        <end position="251"/>
    </location>
</feature>
<organism evidence="7 8">
    <name type="scientific">Pristionchus mayeri</name>
    <dbReference type="NCBI Taxonomy" id="1317129"/>
    <lineage>
        <taxon>Eukaryota</taxon>
        <taxon>Metazoa</taxon>
        <taxon>Ecdysozoa</taxon>
        <taxon>Nematoda</taxon>
        <taxon>Chromadorea</taxon>
        <taxon>Rhabditida</taxon>
        <taxon>Rhabditina</taxon>
        <taxon>Diplogasteromorpha</taxon>
        <taxon>Diplogasteroidea</taxon>
        <taxon>Neodiplogasteridae</taxon>
        <taxon>Pristionchus</taxon>
    </lineage>
</organism>
<dbReference type="Proteomes" id="UP001328107">
    <property type="component" value="Unassembled WGS sequence"/>
</dbReference>
<comment type="subcellular location">
    <subcellularLocation>
        <location evidence="1">Membrane</location>
        <topology evidence="1">Multi-pass membrane protein</topology>
    </subcellularLocation>
</comment>
<proteinExistence type="inferred from homology"/>
<keyword evidence="3 6" id="KW-1133">Transmembrane helix</keyword>
<reference evidence="8" key="1">
    <citation type="submission" date="2022-10" db="EMBL/GenBank/DDBJ databases">
        <title>Genome assembly of Pristionchus species.</title>
        <authorList>
            <person name="Yoshida K."/>
            <person name="Sommer R.J."/>
        </authorList>
    </citation>
    <scope>NUCLEOTIDE SEQUENCE [LARGE SCALE GENOMIC DNA]</scope>
    <source>
        <strain evidence="8">RS5460</strain>
    </source>
</reference>
<dbReference type="PANTHER" id="PTHR31357">
    <property type="entry name" value="SERPENTINE RECEPTOR CLASS ALPHA-10"/>
    <property type="match status" value="1"/>
</dbReference>
<dbReference type="InterPro" id="IPR051080">
    <property type="entry name" value="Nematode_rcpt-like_serp_alpha"/>
</dbReference>
<feature type="transmembrane region" description="Helical" evidence="6">
    <location>
        <begin position="105"/>
        <end position="127"/>
    </location>
</feature>
<evidence type="ECO:0000313" key="8">
    <source>
        <dbReference type="Proteomes" id="UP001328107"/>
    </source>
</evidence>
<comment type="similarity">
    <text evidence="5">Belongs to the nematode receptor-like protein sra family.</text>
</comment>
<protein>
    <recommendedName>
        <fullName evidence="9">G protein-coupled receptor</fullName>
    </recommendedName>
</protein>
<accession>A0AAN4ZF69</accession>
<evidence type="ECO:0000256" key="4">
    <source>
        <dbReference type="ARBA" id="ARBA00023136"/>
    </source>
</evidence>
<feature type="transmembrane region" description="Helical" evidence="6">
    <location>
        <begin position="284"/>
        <end position="310"/>
    </location>
</feature>
<keyword evidence="8" id="KW-1185">Reference proteome</keyword>
<dbReference type="PANTHER" id="PTHR31357:SF5">
    <property type="entry name" value="SERPENTINE RECEPTOR CLASS ALPHA-1-RELATED"/>
    <property type="match status" value="1"/>
</dbReference>
<dbReference type="GO" id="GO:0004984">
    <property type="term" value="F:olfactory receptor activity"/>
    <property type="evidence" value="ECO:0007669"/>
    <property type="project" value="TreeGrafter"/>
</dbReference>
<dbReference type="EMBL" id="BTRK01000002">
    <property type="protein sequence ID" value="GMR38006.1"/>
    <property type="molecule type" value="Genomic_DNA"/>
</dbReference>
<evidence type="ECO:0000256" key="6">
    <source>
        <dbReference type="SAM" id="Phobius"/>
    </source>
</evidence>
<keyword evidence="2 6" id="KW-0812">Transmembrane</keyword>
<evidence type="ECO:0000256" key="5">
    <source>
        <dbReference type="ARBA" id="ARBA00037994"/>
    </source>
</evidence>
<gene>
    <name evidence="7" type="ORF">PMAYCL1PPCAC_08201</name>
</gene>
<evidence type="ECO:0000313" key="7">
    <source>
        <dbReference type="EMBL" id="GMR38006.1"/>
    </source>
</evidence>
<comment type="caution">
    <text evidence="7">The sequence shown here is derived from an EMBL/GenBank/DDBJ whole genome shotgun (WGS) entry which is preliminary data.</text>
</comment>
<evidence type="ECO:0008006" key="9">
    <source>
        <dbReference type="Google" id="ProtNLM"/>
    </source>
</evidence>
<sequence length="344" mass="40006">MASSNGSDCAFAEELYDIIPLQVVQWMYIFTSILSITLVFYTARNYLHRTIFENVTKELIVALYVYITIFSICLIFAQGSQLAYRYLATQKCDAQVPKVWCIFRYILTVLTSTFIFIHTGITLQFLFASFHFRSRAEKIAARLSIVISLVYALLFAVVAYYKESVEGRTPYCSGWTANSEGILMFNLYFSLVPDILNTLVSLFLWKYNEGKMIEDRNSFDLSLSFHRRQILYAMEQFLPVTALHALFYLVFFREKKTFHSEPNKPVSVTNIFSQSIKSSMSSGWYLTTSVIANITPHYCFLCPLIFLILIRRGHFKRVSHVRNMINQERNPNELYFSALKGQWH</sequence>
<evidence type="ECO:0000256" key="2">
    <source>
        <dbReference type="ARBA" id="ARBA00022692"/>
    </source>
</evidence>
<feature type="transmembrane region" description="Helical" evidence="6">
    <location>
        <begin position="59"/>
        <end position="77"/>
    </location>
</feature>
<feature type="transmembrane region" description="Helical" evidence="6">
    <location>
        <begin position="139"/>
        <end position="161"/>
    </location>
</feature>
<dbReference type="GO" id="GO:0016020">
    <property type="term" value="C:membrane"/>
    <property type="evidence" value="ECO:0007669"/>
    <property type="project" value="UniProtKB-SubCell"/>
</dbReference>
<evidence type="ECO:0000256" key="3">
    <source>
        <dbReference type="ARBA" id="ARBA00022989"/>
    </source>
</evidence>
<feature type="transmembrane region" description="Helical" evidence="6">
    <location>
        <begin position="26"/>
        <end position="47"/>
    </location>
</feature>